<feature type="compositionally biased region" description="Low complexity" evidence="1">
    <location>
        <begin position="32"/>
        <end position="43"/>
    </location>
</feature>
<dbReference type="SUPFAM" id="SSF51126">
    <property type="entry name" value="Pectin lyase-like"/>
    <property type="match status" value="2"/>
</dbReference>
<dbReference type="InterPro" id="IPR012332">
    <property type="entry name" value="Autotransporter_pectin_lyase_C"/>
</dbReference>
<dbReference type="RefSeq" id="WP_004856101.1">
    <property type="nucleotide sequence ID" value="NZ_CACVBH010000009.1"/>
</dbReference>
<feature type="region of interest" description="Disordered" evidence="1">
    <location>
        <begin position="948"/>
        <end position="976"/>
    </location>
</feature>
<sequence length="1990" mass="210231">MINVFRNRTNLCALTTSIFLFLQGMDVCMGSSSDGSPSRSSAGTPSLSGTPSPVLQSNGPNLPVRMIQQNNLYACSPKSFNMNQDPIFCHDGRKHSAKVGAIRAKTYRDTGVYAMGVLQMEQVGPGIGGSGGDVSVQSLAPVLASTTTVTLDRVSILGVKYNDRPAVLGPNAVVNEAMGIGSGVFSAVDAKVNLKHLSVRGFSTGLEAKLGGKINMRSGVISQTPVGVLAGSESYIRLDSVDIDVGAIGLVSYERSPIIMQSGTLFLKGSGVGVVSADIGFAQLNGVNVVSPKDLVRIQGVQEQDEEEISFAGEPTRFVFVSNGGYISFNNRGHVDVSDATGLWIQKGPKNSFLENAMYDINEFDLEDEEAESVGFGGGYDLGEHDEILADGSEDDDEAVDLAILNDVSSAAIDITDHMERFLGTKGFSGLLNISASVRSSTINVWGEKSYGIHFSDRSQNLRNPNQNLRIRQGAESPDSVETYAVLLKNASLRAPDGIAIYGDNFGGYVVIEEESNVSGNLLLKAEGSSNLSVLVDDSLIMGGARIDGDARADLFLTGGSEWYLTEAVYKGWDNSGSNCVDSCISSMRLVNSSIKFLSLGGAHSKYRMLRIGNGDGMVYRADGHSAVFFNVGLVSDGSGKANKMPANGLMSDRLLIHGDVSGMTKVYVSPVGFENNADADAAQQKNYSVSLIQVFGKANSNSFTLEGDYVTLKGPYKYVLRAYGPSVPPKMKYFERGLLARATDVWDFRLESENIPFDYLASQPFGLSGSNDQSVSSPGRDNSQARGASQVNGASQVSGAPQTGDSSQGNGPLVLDPSSDTAPSVPVSGGLGVGRVLLSVPEDSSSEEDETSPSGNGDVLVRQESVTTDGMPEALPSGGGSNEVEHTDEGDNSTVGGNLDTTGIAASGTTTNDIAASGNTASDTATSTSTVVTDTSRTSVVNTVSASTATSLPASKGNRGEAVGRSLPSSLARSDTSETMISATLSPGSALVYTVGAPAPIMSASSFTRSATPAQSVVTDKSTISSTTSSSSARADGSSKENVSTKCDDTGKNGVNKSQTPYSCSDGRSHTIANLTLKANDQTQHSVHAKSTNTVIKLENAAISGADSSNNESNVDRTKLQAVSAVLAEDGAEVVLDKKSTIKSSLIGLEAQRAGKVKMNNGTVSVHYVGALAGSGSSVNLSNTAITVTGDLAVAGLASNAGEITMDSGTISLAGGVAVRSESGGRVKLRKVDITANNGQEQSGTTEKFGRAAFLLSDNSSIDFVEGNVVTDANALWVRGTDGIIETDSSRKRRSADVRLPMSRANIESSIVKVEGDKSYGIYFDGTGRKGIEQQSQNKHLEKIVSESSVESASKGDTVEKVTVVKRSVVLPQEKTPAVGITGDVSLKQTDFDVSKSIAIYGNNSGGRVFLENKTTLAGDLLLVAENDSNILLSANNSIIAGGARIDDTSRAHIDLSNQSVWIVAKGNYKRQQLSNLSCLDSCISSIKLADSVIEFSIPESGKYRYQTLRIGEGHGIVYSAHGDAVININARLNPNDTSGDQVTDRLLIHGDVSGKTVVHVDGISDNDKGDVKKAHSVSIIQVYGKAEKDSFQLNGNYVALGNSPYKYTLRSYNPEATLSDEHVSQKFDKNGGKFWNFRLENQYVQSNGSAYTSVAGVKSVASSGQVVRSVVPQVPTYLLLPNTLFHAGLMDISNQHKQLESMRATPKGMVEIREKPAVFLRGYGGSYRYASNLSALEYGYGGDLDYNAVEAGVSLQTIESVSSAISFGIMGSYGKLSLQPLEVEQSQKSDFNKWTATAYGSMQHEAGFYVDGLLSYGLFKGDVLTLARGTTATLEGRPLSASLTGGQAFVTGYEGIVFDPQIQVSYQILQFSQARDIDNFDIEMGNLDQWLVRVGGRLTKAPKGAEGMNAVSFYGKLHLVHGFGSKQMVRFTDDFQLGAFGSSLEAGLGINARLSQKFVLHSDVIYQHKLTKAGFSGASFSGGMRYQF</sequence>
<feature type="region of interest" description="Disordered" evidence="1">
    <location>
        <begin position="1008"/>
        <end position="1068"/>
    </location>
</feature>
<dbReference type="PROSITE" id="PS51208">
    <property type="entry name" value="AUTOTRANSPORTER"/>
    <property type="match status" value="1"/>
</dbReference>
<dbReference type="EMBL" id="UFTF01000001">
    <property type="protein sequence ID" value="SUV45361.1"/>
    <property type="molecule type" value="Genomic_DNA"/>
</dbReference>
<feature type="compositionally biased region" description="Polar residues" evidence="1">
    <location>
        <begin position="1054"/>
        <end position="1064"/>
    </location>
</feature>
<organism evidence="3 4">
    <name type="scientific">Bartonella doshiae</name>
    <dbReference type="NCBI Taxonomy" id="33044"/>
    <lineage>
        <taxon>Bacteria</taxon>
        <taxon>Pseudomonadati</taxon>
        <taxon>Pseudomonadota</taxon>
        <taxon>Alphaproteobacteria</taxon>
        <taxon>Hyphomicrobiales</taxon>
        <taxon>Bartonellaceae</taxon>
        <taxon>Bartonella</taxon>
    </lineage>
</organism>
<evidence type="ECO:0000259" key="2">
    <source>
        <dbReference type="PROSITE" id="PS51208"/>
    </source>
</evidence>
<dbReference type="NCBIfam" id="TIGR01414">
    <property type="entry name" value="autotrans_barl"/>
    <property type="match status" value="1"/>
</dbReference>
<evidence type="ECO:0000313" key="3">
    <source>
        <dbReference type="EMBL" id="SUV45361.1"/>
    </source>
</evidence>
<dbReference type="SMART" id="SM00869">
    <property type="entry name" value="Autotransporter"/>
    <property type="match status" value="1"/>
</dbReference>
<feature type="compositionally biased region" description="Polar residues" evidence="1">
    <location>
        <begin position="769"/>
        <end position="811"/>
    </location>
</feature>
<dbReference type="Gene3D" id="2.160.20.20">
    <property type="match status" value="2"/>
</dbReference>
<reference evidence="3 4" key="1">
    <citation type="submission" date="2018-06" db="EMBL/GenBank/DDBJ databases">
        <authorList>
            <consortium name="Pathogen Informatics"/>
            <person name="Doyle S."/>
        </authorList>
    </citation>
    <scope>NUCLEOTIDE SEQUENCE [LARGE SCALE GENOMIC DNA]</scope>
    <source>
        <strain evidence="3 4">NCTC12862</strain>
    </source>
</reference>
<feature type="compositionally biased region" description="Low complexity" evidence="1">
    <location>
        <begin position="1017"/>
        <end position="1037"/>
    </location>
</feature>
<dbReference type="SUPFAM" id="SSF103515">
    <property type="entry name" value="Autotransporter"/>
    <property type="match status" value="1"/>
</dbReference>
<name>A0A380ZFI7_BARDO</name>
<feature type="compositionally biased region" description="Polar residues" evidence="1">
    <location>
        <begin position="893"/>
        <end position="902"/>
    </location>
</feature>
<evidence type="ECO:0000256" key="1">
    <source>
        <dbReference type="SAM" id="MobiDB-lite"/>
    </source>
</evidence>
<feature type="region of interest" description="Disordered" evidence="1">
    <location>
        <begin position="870"/>
        <end position="927"/>
    </location>
</feature>
<dbReference type="InterPro" id="IPR011050">
    <property type="entry name" value="Pectin_lyase_fold/virulence"/>
</dbReference>
<proteinExistence type="predicted"/>
<feature type="compositionally biased region" description="Polar residues" evidence="1">
    <location>
        <begin position="44"/>
        <end position="60"/>
    </location>
</feature>
<dbReference type="Gene3D" id="2.40.128.130">
    <property type="entry name" value="Autotransporter beta-domain"/>
    <property type="match status" value="1"/>
</dbReference>
<dbReference type="InterPro" id="IPR036709">
    <property type="entry name" value="Autotransporte_beta_dom_sf"/>
</dbReference>
<protein>
    <submittedName>
        <fullName evidence="3">Type V secretory pathway, adhesin AidA</fullName>
    </submittedName>
</protein>
<accession>A0A380ZFI7</accession>
<feature type="region of interest" description="Disordered" evidence="1">
    <location>
        <begin position="32"/>
        <end position="61"/>
    </location>
</feature>
<feature type="compositionally biased region" description="Low complexity" evidence="1">
    <location>
        <begin position="916"/>
        <end position="927"/>
    </location>
</feature>
<dbReference type="InterPro" id="IPR006315">
    <property type="entry name" value="OM_autotransptr_brl_dom"/>
</dbReference>
<feature type="region of interest" description="Disordered" evidence="1">
    <location>
        <begin position="769"/>
        <end position="832"/>
    </location>
</feature>
<dbReference type="Proteomes" id="UP000254950">
    <property type="component" value="Unassembled WGS sequence"/>
</dbReference>
<evidence type="ECO:0000313" key="4">
    <source>
        <dbReference type="Proteomes" id="UP000254950"/>
    </source>
</evidence>
<feature type="domain" description="Autotransporter" evidence="2">
    <location>
        <begin position="1713"/>
        <end position="1990"/>
    </location>
</feature>
<dbReference type="InterPro" id="IPR005546">
    <property type="entry name" value="Autotransporte_beta"/>
</dbReference>
<dbReference type="GO" id="GO:0019867">
    <property type="term" value="C:outer membrane"/>
    <property type="evidence" value="ECO:0007669"/>
    <property type="project" value="InterPro"/>
</dbReference>
<gene>
    <name evidence="3" type="ORF">NCTC12862_01097</name>
</gene>
<dbReference type="Pfam" id="PF03797">
    <property type="entry name" value="Autotransporter"/>
    <property type="match status" value="1"/>
</dbReference>